<accession>A0ABP3U9F8</accession>
<reference evidence="3" key="1">
    <citation type="journal article" date="2019" name="Int. J. Syst. Evol. Microbiol.">
        <title>The Global Catalogue of Microorganisms (GCM) 10K type strain sequencing project: providing services to taxonomists for standard genome sequencing and annotation.</title>
        <authorList>
            <consortium name="The Broad Institute Genomics Platform"/>
            <consortium name="The Broad Institute Genome Sequencing Center for Infectious Disease"/>
            <person name="Wu L."/>
            <person name="Ma J."/>
        </authorList>
    </citation>
    <scope>NUCLEOTIDE SEQUENCE [LARGE SCALE GENOMIC DNA]</scope>
    <source>
        <strain evidence="3">JCM 1405</strain>
    </source>
</reference>
<feature type="transmembrane region" description="Helical" evidence="1">
    <location>
        <begin position="30"/>
        <end position="47"/>
    </location>
</feature>
<keyword evidence="1" id="KW-0812">Transmembrane</keyword>
<organism evidence="2 3">
    <name type="scientific">Clostridium malenominatum</name>
    <dbReference type="NCBI Taxonomy" id="1539"/>
    <lineage>
        <taxon>Bacteria</taxon>
        <taxon>Bacillati</taxon>
        <taxon>Bacillota</taxon>
        <taxon>Clostridia</taxon>
        <taxon>Eubacteriales</taxon>
        <taxon>Clostridiaceae</taxon>
        <taxon>Clostridium</taxon>
    </lineage>
</organism>
<protein>
    <recommendedName>
        <fullName evidence="4">DUF4436 domain-containing protein</fullName>
    </recommendedName>
</protein>
<keyword evidence="1" id="KW-1133">Transmembrane helix</keyword>
<evidence type="ECO:0000256" key="1">
    <source>
        <dbReference type="SAM" id="Phobius"/>
    </source>
</evidence>
<evidence type="ECO:0000313" key="3">
    <source>
        <dbReference type="Proteomes" id="UP001500339"/>
    </source>
</evidence>
<feature type="transmembrane region" description="Helical" evidence="1">
    <location>
        <begin position="6"/>
        <end position="23"/>
    </location>
</feature>
<name>A0ABP3U9F8_9CLOT</name>
<dbReference type="Proteomes" id="UP001500339">
    <property type="component" value="Unassembled WGS sequence"/>
</dbReference>
<evidence type="ECO:0008006" key="4">
    <source>
        <dbReference type="Google" id="ProtNLM"/>
    </source>
</evidence>
<proteinExistence type="predicted"/>
<keyword evidence="3" id="KW-1185">Reference proteome</keyword>
<feature type="transmembrane region" description="Helical" evidence="1">
    <location>
        <begin position="248"/>
        <end position="267"/>
    </location>
</feature>
<comment type="caution">
    <text evidence="2">The sequence shown here is derived from an EMBL/GenBank/DDBJ whole genome shotgun (WGS) entry which is preliminary data.</text>
</comment>
<sequence length="278" mass="32400">MQCFSALPLIFFIIIRITLLRENKISIKKPIILLSLILIFYVGGIYYEVNSSCGIDTQYNSVFYGILKNSKTPVEDLRGLGLPDDMVFEAGKHAYLPKEDYKKYTPGSPFTINEFNEKISNLKLLKFYLLKPHRLIDGMEYTASQAFNTEGFLGKYEKSSISEYTYKLNRFTLWSNYRNSYLPKSLFFLIIFYLLIISVSILEYIRKKGDTSCRIRIELLWVIIFIGLLQFPMPYIGNGQADTGKQLFLFNYTFDITFLVACTWIFHKFSKFGIKNKV</sequence>
<gene>
    <name evidence="2" type="ORF">GCM10008905_25560</name>
</gene>
<keyword evidence="1" id="KW-0472">Membrane</keyword>
<feature type="transmembrane region" description="Helical" evidence="1">
    <location>
        <begin position="186"/>
        <end position="205"/>
    </location>
</feature>
<evidence type="ECO:0000313" key="2">
    <source>
        <dbReference type="EMBL" id="GAA0727679.1"/>
    </source>
</evidence>
<feature type="transmembrane region" description="Helical" evidence="1">
    <location>
        <begin position="217"/>
        <end position="236"/>
    </location>
</feature>
<dbReference type="EMBL" id="BAAACF010000003">
    <property type="protein sequence ID" value="GAA0727679.1"/>
    <property type="molecule type" value="Genomic_DNA"/>
</dbReference>